<feature type="transmembrane region" description="Helical" evidence="1">
    <location>
        <begin position="12"/>
        <end position="30"/>
    </location>
</feature>
<organism evidence="2 3">
    <name type="scientific">Vitrella brassicaformis (strain CCMP3155)</name>
    <dbReference type="NCBI Taxonomy" id="1169540"/>
    <lineage>
        <taxon>Eukaryota</taxon>
        <taxon>Sar</taxon>
        <taxon>Alveolata</taxon>
        <taxon>Colpodellida</taxon>
        <taxon>Vitrellaceae</taxon>
        <taxon>Vitrella</taxon>
    </lineage>
</organism>
<dbReference type="InParanoid" id="A0A0G4GQE9"/>
<gene>
    <name evidence="2" type="ORF">Vbra_18347</name>
</gene>
<evidence type="ECO:0000256" key="1">
    <source>
        <dbReference type="SAM" id="Phobius"/>
    </source>
</evidence>
<dbReference type="Proteomes" id="UP000041254">
    <property type="component" value="Unassembled WGS sequence"/>
</dbReference>
<evidence type="ECO:0000313" key="2">
    <source>
        <dbReference type="EMBL" id="CEM32678.1"/>
    </source>
</evidence>
<accession>A0A0G4GQE9</accession>
<sequence>MSSTGGLKAYHLLIAGGAAAAVGGLVWYLLKDDKEEVAEKEAKDPEKKLTVDTATKGQVVEILNEILKSQEKMKGIMKELTTSMVKANVAFEEAYQRVKNVQPSDPLERYGLSMTDFDQLLDRYQNDPAVRESIAQIMGAGGPAGTSGPISQKAHSLQKDVIIKVHQFMLQELRSIVEQFQKLGNKSSYDMRTVTIAAQALVGAKVEEKFNLTSEDIEGAVLLNHAQLAVDPEFGRINVQMQDTMTHLMGMDGVGGFGGFF</sequence>
<keyword evidence="1" id="KW-0472">Membrane</keyword>
<proteinExistence type="predicted"/>
<keyword evidence="1" id="KW-0812">Transmembrane</keyword>
<reference evidence="2 3" key="1">
    <citation type="submission" date="2014-11" db="EMBL/GenBank/DDBJ databases">
        <authorList>
            <person name="Zhu J."/>
            <person name="Qi W."/>
            <person name="Song R."/>
        </authorList>
    </citation>
    <scope>NUCLEOTIDE SEQUENCE [LARGE SCALE GENOMIC DNA]</scope>
</reference>
<name>A0A0G4GQE9_VITBC</name>
<dbReference type="OrthoDB" id="415865at2759"/>
<dbReference type="AlphaFoldDB" id="A0A0G4GQE9"/>
<protein>
    <submittedName>
        <fullName evidence="2">Uncharacterized protein</fullName>
    </submittedName>
</protein>
<dbReference type="OMA" id="YMLMKDD"/>
<dbReference type="PhylomeDB" id="A0A0G4GQE9"/>
<dbReference type="VEuPathDB" id="CryptoDB:Vbra_18347"/>
<evidence type="ECO:0000313" key="3">
    <source>
        <dbReference type="Proteomes" id="UP000041254"/>
    </source>
</evidence>
<dbReference type="EMBL" id="CDMY01000759">
    <property type="protein sequence ID" value="CEM32678.1"/>
    <property type="molecule type" value="Genomic_DNA"/>
</dbReference>
<keyword evidence="1" id="KW-1133">Transmembrane helix</keyword>
<keyword evidence="3" id="KW-1185">Reference proteome</keyword>